<dbReference type="RefSeq" id="WP_055183229.1">
    <property type="nucleotide sequence ID" value="NZ_CYYC01000039.1"/>
</dbReference>
<sequence length="269" mass="31181">MEKLIVLGTGNASVTKCYNTCSIIQDKKGKYFMIDAGGGNGILTQLEKMNIPVTEIHDIFLTHEHTDHLLGMIWMIRVIGQAIQKGKYEGNCTIYCHDGLVNVLKTICELTLVKKITNLIGDRIILCPVQDGEEKQILDYKVKFFDIRSTKARQFGFVTTLNNGKRLTFCGDEPYQEHCFEYAYQTDYFLHEAFCLDGEKDEFKPYEKHHGTVKDSAELAQELEVKNLLLWHTEDKNIRKRKSLYKKEAKKYYKGNVYVPYDREIIELK</sequence>
<keyword evidence="1" id="KW-0378">Hydrolase</keyword>
<dbReference type="Gene3D" id="3.60.15.10">
    <property type="entry name" value="Ribonuclease Z/Hydroxyacylglutathione hydrolase-like"/>
    <property type="match status" value="1"/>
</dbReference>
<dbReference type="AlphaFoldDB" id="A0A173ULQ4"/>
<reference evidence="2 3" key="1">
    <citation type="submission" date="2015-09" db="EMBL/GenBank/DDBJ databases">
        <authorList>
            <consortium name="Pathogen Informatics"/>
        </authorList>
    </citation>
    <scope>NUCLEOTIDE SEQUENCE [LARGE SCALE GENOMIC DNA]</scope>
    <source>
        <strain evidence="2 3">2789STDY5834966</strain>
    </source>
</reference>
<evidence type="ECO:0000256" key="1">
    <source>
        <dbReference type="ARBA" id="ARBA00022759"/>
    </source>
</evidence>
<dbReference type="PANTHER" id="PTHR46018:SF2">
    <property type="entry name" value="ZINC PHOSPHODIESTERASE ELAC PROTEIN 1"/>
    <property type="match status" value="1"/>
</dbReference>
<keyword evidence="1" id="KW-0255">Endonuclease</keyword>
<organism evidence="2 3">
    <name type="scientific">Anaerobutyricum hallii</name>
    <dbReference type="NCBI Taxonomy" id="39488"/>
    <lineage>
        <taxon>Bacteria</taxon>
        <taxon>Bacillati</taxon>
        <taxon>Bacillota</taxon>
        <taxon>Clostridia</taxon>
        <taxon>Lachnospirales</taxon>
        <taxon>Lachnospiraceae</taxon>
        <taxon>Anaerobutyricum</taxon>
    </lineage>
</organism>
<dbReference type="Proteomes" id="UP000095390">
    <property type="component" value="Unassembled WGS sequence"/>
</dbReference>
<evidence type="ECO:0000313" key="3">
    <source>
        <dbReference type="Proteomes" id="UP000095390"/>
    </source>
</evidence>
<dbReference type="Pfam" id="PF23023">
    <property type="entry name" value="Anti-Pycsar_Apyc1"/>
    <property type="match status" value="1"/>
</dbReference>
<protein>
    <submittedName>
        <fullName evidence="2">Ribonuclease Z</fullName>
    </submittedName>
</protein>
<gene>
    <name evidence="2" type="ORF">ERS852578_02548</name>
</gene>
<evidence type="ECO:0000313" key="2">
    <source>
        <dbReference type="EMBL" id="CUN15764.1"/>
    </source>
</evidence>
<keyword evidence="1" id="KW-0540">Nuclease</keyword>
<dbReference type="OrthoDB" id="9794898at2"/>
<proteinExistence type="predicted"/>
<dbReference type="PANTHER" id="PTHR46018">
    <property type="entry name" value="ZINC PHOSPHODIESTERASE ELAC PROTEIN 1"/>
    <property type="match status" value="1"/>
</dbReference>
<dbReference type="SUPFAM" id="SSF56281">
    <property type="entry name" value="Metallo-hydrolase/oxidoreductase"/>
    <property type="match status" value="1"/>
</dbReference>
<dbReference type="InterPro" id="IPR036866">
    <property type="entry name" value="RibonucZ/Hydroxyglut_hydro"/>
</dbReference>
<dbReference type="EMBL" id="CYYC01000039">
    <property type="protein sequence ID" value="CUN15764.1"/>
    <property type="molecule type" value="Genomic_DNA"/>
</dbReference>
<name>A0A173ULQ4_9FIRM</name>
<dbReference type="GO" id="GO:0042781">
    <property type="term" value="F:3'-tRNA processing endoribonuclease activity"/>
    <property type="evidence" value="ECO:0007669"/>
    <property type="project" value="TreeGrafter"/>
</dbReference>
<accession>A0A173ULQ4</accession>